<accession>A0ACC8EN28</accession>
<name>A0ACC8EN28_9PEZI</name>
<proteinExistence type="predicted"/>
<organism evidence="1 2">
    <name type="scientific">Cenococcum geophilum 1.58</name>
    <dbReference type="NCBI Taxonomy" id="794803"/>
    <lineage>
        <taxon>Eukaryota</taxon>
        <taxon>Fungi</taxon>
        <taxon>Dikarya</taxon>
        <taxon>Ascomycota</taxon>
        <taxon>Pezizomycotina</taxon>
        <taxon>Dothideomycetes</taxon>
        <taxon>Pleosporomycetidae</taxon>
        <taxon>Gloniales</taxon>
        <taxon>Gloniaceae</taxon>
        <taxon>Cenococcum</taxon>
    </lineage>
</organism>
<keyword evidence="2" id="KW-1185">Reference proteome</keyword>
<reference evidence="1 2" key="1">
    <citation type="journal article" date="2016" name="Nat. Commun.">
        <title>Ectomycorrhizal ecology is imprinted in the genome of the dominant symbiotic fungus Cenococcum geophilum.</title>
        <authorList>
            <consortium name="DOE Joint Genome Institute"/>
            <person name="Peter M."/>
            <person name="Kohler A."/>
            <person name="Ohm R.A."/>
            <person name="Kuo A."/>
            <person name="Krutzmann J."/>
            <person name="Morin E."/>
            <person name="Arend M."/>
            <person name="Barry K.W."/>
            <person name="Binder M."/>
            <person name="Choi C."/>
            <person name="Clum A."/>
            <person name="Copeland A."/>
            <person name="Grisel N."/>
            <person name="Haridas S."/>
            <person name="Kipfer T."/>
            <person name="LaButti K."/>
            <person name="Lindquist E."/>
            <person name="Lipzen A."/>
            <person name="Maire R."/>
            <person name="Meier B."/>
            <person name="Mihaltcheva S."/>
            <person name="Molinier V."/>
            <person name="Murat C."/>
            <person name="Poggeler S."/>
            <person name="Quandt C.A."/>
            <person name="Sperisen C."/>
            <person name="Tritt A."/>
            <person name="Tisserant E."/>
            <person name="Crous P.W."/>
            <person name="Henrissat B."/>
            <person name="Nehls U."/>
            <person name="Egli S."/>
            <person name="Spatafora J.W."/>
            <person name="Grigoriev I.V."/>
            <person name="Martin F.M."/>
        </authorList>
    </citation>
    <scope>NUCLEOTIDE SEQUENCE [LARGE SCALE GENOMIC DNA]</scope>
    <source>
        <strain evidence="1 2">1.58</strain>
    </source>
</reference>
<evidence type="ECO:0000313" key="2">
    <source>
        <dbReference type="Proteomes" id="UP000250078"/>
    </source>
</evidence>
<evidence type="ECO:0000313" key="1">
    <source>
        <dbReference type="EMBL" id="OCK87785.1"/>
    </source>
</evidence>
<feature type="non-terminal residue" evidence="1">
    <location>
        <position position="1"/>
    </location>
</feature>
<sequence length="50" mass="5863">LSLNAGDIGALIVWRILHLLNMQKTKLIRKPDLTAQIKKDRLKFRLCYKD</sequence>
<gene>
    <name evidence="1" type="ORF">K441DRAFT_592439</name>
</gene>
<dbReference type="Proteomes" id="UP000250078">
    <property type="component" value="Unassembled WGS sequence"/>
</dbReference>
<dbReference type="EMBL" id="KV748254">
    <property type="protein sequence ID" value="OCK87785.1"/>
    <property type="molecule type" value="Genomic_DNA"/>
</dbReference>
<protein>
    <submittedName>
        <fullName evidence="1">Uncharacterized protein</fullName>
    </submittedName>
</protein>